<protein>
    <submittedName>
        <fullName evidence="3">BTB domain-containing protein</fullName>
    </submittedName>
</protein>
<feature type="compositionally biased region" description="Basic and acidic residues" evidence="1">
    <location>
        <begin position="96"/>
        <end position="114"/>
    </location>
</feature>
<accession>A0A1I7Y7W7</accession>
<proteinExistence type="predicted"/>
<organism evidence="2 3">
    <name type="scientific">Steinernema glaseri</name>
    <dbReference type="NCBI Taxonomy" id="37863"/>
    <lineage>
        <taxon>Eukaryota</taxon>
        <taxon>Metazoa</taxon>
        <taxon>Ecdysozoa</taxon>
        <taxon>Nematoda</taxon>
        <taxon>Chromadorea</taxon>
        <taxon>Rhabditida</taxon>
        <taxon>Tylenchina</taxon>
        <taxon>Panagrolaimomorpha</taxon>
        <taxon>Strongyloidoidea</taxon>
        <taxon>Steinernematidae</taxon>
        <taxon>Steinernema</taxon>
    </lineage>
</organism>
<sequence length="135" mass="14850">MADAQVERPHHHDEHNKRVSFGAEDQVKMIVYEEGPIEHTVVHTSYTRFVVTKFMGKLTPGQSQEGEESVSENGIDATAHELDVRRIFTALGILEPKDKSGDIPRDVSSLDHRSIGGGGSIAEDDDEGEGIVRSQ</sequence>
<evidence type="ECO:0000313" key="2">
    <source>
        <dbReference type="Proteomes" id="UP000095287"/>
    </source>
</evidence>
<dbReference type="WBParaSite" id="L893_g1358.t1">
    <property type="protein sequence ID" value="L893_g1358.t1"/>
    <property type="gene ID" value="L893_g1358"/>
</dbReference>
<keyword evidence="2" id="KW-1185">Reference proteome</keyword>
<feature type="compositionally biased region" description="Basic and acidic residues" evidence="1">
    <location>
        <begin position="1"/>
        <end position="17"/>
    </location>
</feature>
<dbReference type="Proteomes" id="UP000095287">
    <property type="component" value="Unplaced"/>
</dbReference>
<dbReference type="AlphaFoldDB" id="A0A1I7Y7W7"/>
<reference evidence="3" key="1">
    <citation type="submission" date="2016-11" db="UniProtKB">
        <authorList>
            <consortium name="WormBaseParasite"/>
        </authorList>
    </citation>
    <scope>IDENTIFICATION</scope>
</reference>
<feature type="region of interest" description="Disordered" evidence="1">
    <location>
        <begin position="96"/>
        <end position="135"/>
    </location>
</feature>
<feature type="region of interest" description="Disordered" evidence="1">
    <location>
        <begin position="1"/>
        <end position="20"/>
    </location>
</feature>
<name>A0A1I7Y7W7_9BILA</name>
<evidence type="ECO:0000313" key="3">
    <source>
        <dbReference type="WBParaSite" id="L893_g1358.t1"/>
    </source>
</evidence>
<evidence type="ECO:0000256" key="1">
    <source>
        <dbReference type="SAM" id="MobiDB-lite"/>
    </source>
</evidence>